<comment type="caution">
    <text evidence="1">The sequence shown here is derived from an EMBL/GenBank/DDBJ whole genome shotgun (WGS) entry which is preliminary data.</text>
</comment>
<proteinExistence type="predicted"/>
<dbReference type="RefSeq" id="WP_182336788.1">
    <property type="nucleotide sequence ID" value="NZ_JACGDA010000038.1"/>
</dbReference>
<evidence type="ECO:0000313" key="2">
    <source>
        <dbReference type="Proteomes" id="UP000577346"/>
    </source>
</evidence>
<sequence length="128" mass="14238">MHHDYPEYPSVKATVVASRYMEAVQALNGVRQVFFNGESILLPEAEVDAIDMLRSRFSATLEYGQAEEYEFATKARNAGVSSALVRLGQAVYESTDLDAEMMVRVAVEAPSAMLLAWSALYRSMMIPH</sequence>
<dbReference type="EMBL" id="JACGDA010000038">
    <property type="protein sequence ID" value="MBA6149196.1"/>
    <property type="molecule type" value="Genomic_DNA"/>
</dbReference>
<accession>A0A7W2LYF2</accession>
<gene>
    <name evidence="1" type="ORF">H4C15_17020</name>
</gene>
<evidence type="ECO:0000313" key="1">
    <source>
        <dbReference type="EMBL" id="MBA6149196.1"/>
    </source>
</evidence>
<protein>
    <submittedName>
        <fullName evidence="1">Uncharacterized protein</fullName>
    </submittedName>
</protein>
<organism evidence="1 2">
    <name type="scientific">Pseudomonas juntendi</name>
    <dbReference type="NCBI Taxonomy" id="2666183"/>
    <lineage>
        <taxon>Bacteria</taxon>
        <taxon>Pseudomonadati</taxon>
        <taxon>Pseudomonadota</taxon>
        <taxon>Gammaproteobacteria</taxon>
        <taxon>Pseudomonadales</taxon>
        <taxon>Pseudomonadaceae</taxon>
        <taxon>Pseudomonas</taxon>
    </lineage>
</organism>
<dbReference type="Proteomes" id="UP000577346">
    <property type="component" value="Unassembled WGS sequence"/>
</dbReference>
<dbReference type="AlphaFoldDB" id="A0A7W2LYF2"/>
<name>A0A7W2LYF2_9PSED</name>
<reference evidence="1 2" key="1">
    <citation type="submission" date="2020-07" db="EMBL/GenBank/DDBJ databases">
        <title>Diversity of carbapenemase encoding genes among Pseudomonas putida group clinical isolates in a tertiary Brazilian hospital.</title>
        <authorList>
            <person name="Alberto-Lei F."/>
            <person name="Nodari C.S."/>
            <person name="Streling A.P."/>
            <person name="Paulino J.T."/>
            <person name="Bessa-Neto F.O."/>
            <person name="Cayo R."/>
            <person name="Gales A.C."/>
        </authorList>
    </citation>
    <scope>NUCLEOTIDE SEQUENCE [LARGE SCALE GENOMIC DNA]</scope>
    <source>
        <strain evidence="1 2">11213</strain>
    </source>
</reference>